<dbReference type="GO" id="GO:0009244">
    <property type="term" value="P:lipopolysaccharide core region biosynthetic process"/>
    <property type="evidence" value="ECO:0007669"/>
    <property type="project" value="UniProtKB-UniPathway"/>
</dbReference>
<evidence type="ECO:0000256" key="6">
    <source>
        <dbReference type="ARBA" id="ARBA00022741"/>
    </source>
</evidence>
<dbReference type="GO" id="GO:0097171">
    <property type="term" value="P:ADP-L-glycero-beta-D-manno-heptose biosynthetic process"/>
    <property type="evidence" value="ECO:0007669"/>
    <property type="project" value="UniProtKB-UniPathway"/>
</dbReference>
<evidence type="ECO:0000256" key="1">
    <source>
        <dbReference type="ARBA" id="ARBA00002319"/>
    </source>
</evidence>
<evidence type="ECO:0000259" key="14">
    <source>
        <dbReference type="Pfam" id="PF01467"/>
    </source>
</evidence>
<comment type="subunit">
    <text evidence="12">Homodimer.</text>
</comment>
<feature type="region of interest" description="Cytidylyltransferase" evidence="12">
    <location>
        <begin position="358"/>
        <end position="487"/>
    </location>
</feature>
<dbReference type="FunFam" id="3.40.1190.20:FF:000002">
    <property type="entry name" value="Bifunctional protein HldE"/>
    <property type="match status" value="1"/>
</dbReference>
<dbReference type="UniPathway" id="UPA00356">
    <property type="reaction ID" value="UER00437"/>
</dbReference>
<keyword evidence="8 12" id="KW-0067">ATP-binding</keyword>
<keyword evidence="4 12" id="KW-0808">Transferase</keyword>
<dbReference type="RefSeq" id="WP_101252412.1">
    <property type="nucleotide sequence ID" value="NZ_PIUM01000027.1"/>
</dbReference>
<keyword evidence="5 12" id="KW-0548">Nucleotidyltransferase</keyword>
<evidence type="ECO:0000259" key="13">
    <source>
        <dbReference type="Pfam" id="PF00294"/>
    </source>
</evidence>
<comment type="catalytic activity">
    <reaction evidence="12">
        <text>D-glycero-beta-D-manno-heptose 7-phosphate + ATP = D-glycero-beta-D-manno-heptose 1,7-bisphosphate + ADP + H(+)</text>
        <dbReference type="Rhea" id="RHEA:27473"/>
        <dbReference type="ChEBI" id="CHEBI:15378"/>
        <dbReference type="ChEBI" id="CHEBI:30616"/>
        <dbReference type="ChEBI" id="CHEBI:60204"/>
        <dbReference type="ChEBI" id="CHEBI:60208"/>
        <dbReference type="ChEBI" id="CHEBI:456216"/>
        <dbReference type="EC" id="2.7.1.167"/>
    </reaction>
</comment>
<accession>A0A2N3PQV4</accession>
<dbReference type="GO" id="GO:0033785">
    <property type="term" value="F:heptose 7-phosphate kinase activity"/>
    <property type="evidence" value="ECO:0007669"/>
    <property type="project" value="UniProtKB-UniRule"/>
</dbReference>
<comment type="pathway">
    <text evidence="3">Bacterial outer membrane biogenesis; LPS core biosynthesis.</text>
</comment>
<dbReference type="InterPro" id="IPR004821">
    <property type="entry name" value="Cyt_trans-like"/>
</dbReference>
<comment type="caution">
    <text evidence="15">The sequence shown here is derived from an EMBL/GenBank/DDBJ whole genome shotgun (WGS) entry which is preliminary data.</text>
</comment>
<keyword evidence="6 12" id="KW-0547">Nucleotide-binding</keyword>
<dbReference type="NCBIfam" id="TIGR02199">
    <property type="entry name" value="rfaE_dom_II"/>
    <property type="match status" value="1"/>
</dbReference>
<dbReference type="NCBIfam" id="TIGR02198">
    <property type="entry name" value="rfaE_dom_I"/>
    <property type="match status" value="1"/>
</dbReference>
<dbReference type="InterPro" id="IPR011611">
    <property type="entry name" value="PfkB_dom"/>
</dbReference>
<proteinExistence type="inferred from homology"/>
<comment type="function">
    <text evidence="2 12">Catalyzes the ADP transfer from ATP to D-glycero-beta-D-manno-heptose 1-phosphate, yielding ADP-D-glycero-beta-D-manno-heptose.</text>
</comment>
<evidence type="ECO:0000256" key="7">
    <source>
        <dbReference type="ARBA" id="ARBA00022777"/>
    </source>
</evidence>
<comment type="similarity">
    <text evidence="12">In the C-terminal section; belongs to the cytidylyltransferase family.</text>
</comment>
<keyword evidence="16" id="KW-1185">Reference proteome</keyword>
<evidence type="ECO:0000256" key="5">
    <source>
        <dbReference type="ARBA" id="ARBA00022695"/>
    </source>
</evidence>
<dbReference type="InterPro" id="IPR011913">
    <property type="entry name" value="RfaE_dom_I"/>
</dbReference>
<dbReference type="GO" id="GO:0005524">
    <property type="term" value="F:ATP binding"/>
    <property type="evidence" value="ECO:0007669"/>
    <property type="project" value="UniProtKB-UniRule"/>
</dbReference>
<evidence type="ECO:0000256" key="4">
    <source>
        <dbReference type="ARBA" id="ARBA00022679"/>
    </source>
</evidence>
<dbReference type="GO" id="GO:0033786">
    <property type="term" value="F:heptose-1-phosphate adenylyltransferase activity"/>
    <property type="evidence" value="ECO:0007669"/>
    <property type="project" value="UniProtKB-UniRule"/>
</dbReference>
<dbReference type="Gene3D" id="3.40.1190.20">
    <property type="match status" value="1"/>
</dbReference>
<dbReference type="PANTHER" id="PTHR46969:SF1">
    <property type="entry name" value="BIFUNCTIONAL PROTEIN HLDE"/>
    <property type="match status" value="1"/>
</dbReference>
<gene>
    <name evidence="12" type="primary">hldE</name>
    <name evidence="15" type="ORF">CWS72_20010</name>
</gene>
<reference evidence="16" key="1">
    <citation type="submission" date="2017-12" db="EMBL/GenBank/DDBJ databases">
        <title>Draft genome sequence of Telmatospirillum siberiense 26-4b1T, an acidotolerant peatland alphaproteobacterium potentially involved in sulfur cycling.</title>
        <authorList>
            <person name="Hausmann B."/>
            <person name="Pjevac P."/>
            <person name="Schreck K."/>
            <person name="Herbold C.W."/>
            <person name="Daims H."/>
            <person name="Wagner M."/>
            <person name="Pester M."/>
            <person name="Loy A."/>
        </authorList>
    </citation>
    <scope>NUCLEOTIDE SEQUENCE [LARGE SCALE GENOMIC DNA]</scope>
    <source>
        <strain evidence="16">26-4b1</strain>
    </source>
</reference>
<dbReference type="GO" id="GO:0016773">
    <property type="term" value="F:phosphotransferase activity, alcohol group as acceptor"/>
    <property type="evidence" value="ECO:0007669"/>
    <property type="project" value="InterPro"/>
</dbReference>
<dbReference type="SUPFAM" id="SSF52374">
    <property type="entry name" value="Nucleotidylyl transferase"/>
    <property type="match status" value="1"/>
</dbReference>
<dbReference type="Pfam" id="PF00294">
    <property type="entry name" value="PfkB"/>
    <property type="match status" value="1"/>
</dbReference>
<feature type="binding site" evidence="12">
    <location>
        <begin position="206"/>
        <end position="209"/>
    </location>
    <ligand>
        <name>ATP</name>
        <dbReference type="ChEBI" id="CHEBI:30616"/>
    </ligand>
</feature>
<comment type="pathway">
    <text evidence="12">Nucleotide-sugar biosynthesis; ADP-L-glycero-beta-D-manno-heptose biosynthesis; ADP-L-glycero-beta-D-manno-heptose from D-glycero-beta-D-manno-heptose 7-phosphate: step 3/4.</text>
</comment>
<dbReference type="SUPFAM" id="SSF53613">
    <property type="entry name" value="Ribokinase-like"/>
    <property type="match status" value="1"/>
</dbReference>
<evidence type="ECO:0000256" key="12">
    <source>
        <dbReference type="HAMAP-Rule" id="MF_01603"/>
    </source>
</evidence>
<keyword evidence="7 12" id="KW-0418">Kinase</keyword>
<dbReference type="EC" id="2.7.7.70" evidence="12"/>
<comment type="function">
    <text evidence="1 12">Catalyzes the phosphorylation of D-glycero-D-manno-heptose 7-phosphate at the C-1 position to selectively form D-glycero-beta-D-manno-heptose-1,7-bisphosphate.</text>
</comment>
<dbReference type="InterPro" id="IPR014729">
    <property type="entry name" value="Rossmann-like_a/b/a_fold"/>
</dbReference>
<dbReference type="PROSITE" id="PS00584">
    <property type="entry name" value="PFKB_KINASES_2"/>
    <property type="match status" value="1"/>
</dbReference>
<comment type="pathway">
    <text evidence="12">Nucleotide-sugar biosynthesis; ADP-L-glycero-beta-D-manno-heptose biosynthesis; ADP-L-glycero-beta-D-manno-heptose from D-glycero-beta-D-manno-heptose 7-phosphate: step 1/4.</text>
</comment>
<dbReference type="EC" id="2.7.1.167" evidence="12"/>
<dbReference type="Gene3D" id="3.40.50.620">
    <property type="entry name" value="HUPs"/>
    <property type="match status" value="1"/>
</dbReference>
<dbReference type="UniPathway" id="UPA00958"/>
<dbReference type="EMBL" id="PIUM01000027">
    <property type="protein sequence ID" value="PKU22762.1"/>
    <property type="molecule type" value="Genomic_DNA"/>
</dbReference>
<evidence type="ECO:0000256" key="11">
    <source>
        <dbReference type="ARBA" id="ARBA00047428"/>
    </source>
</evidence>
<dbReference type="PANTHER" id="PTHR46969">
    <property type="entry name" value="BIFUNCTIONAL PROTEIN HLDE"/>
    <property type="match status" value="1"/>
</dbReference>
<comment type="similarity">
    <text evidence="12">In the N-terminal section; belongs to the carbohydrate kinase PfkB family.</text>
</comment>
<evidence type="ECO:0000256" key="2">
    <source>
        <dbReference type="ARBA" id="ARBA00003753"/>
    </source>
</evidence>
<name>A0A2N3PQV4_9PROT</name>
<dbReference type="GO" id="GO:0005829">
    <property type="term" value="C:cytosol"/>
    <property type="evidence" value="ECO:0007669"/>
    <property type="project" value="TreeGrafter"/>
</dbReference>
<dbReference type="InterPro" id="IPR011914">
    <property type="entry name" value="RfaE_dom_II"/>
</dbReference>
<dbReference type="NCBIfam" id="TIGR00125">
    <property type="entry name" value="cyt_tran_rel"/>
    <property type="match status" value="1"/>
</dbReference>
<keyword evidence="9 12" id="KW-0511">Multifunctional enzyme</keyword>
<feature type="domain" description="Cytidyltransferase-like" evidence="14">
    <location>
        <begin position="358"/>
        <end position="452"/>
    </location>
</feature>
<dbReference type="Proteomes" id="UP000233293">
    <property type="component" value="Unassembled WGS sequence"/>
</dbReference>
<evidence type="ECO:0000256" key="8">
    <source>
        <dbReference type="ARBA" id="ARBA00022840"/>
    </source>
</evidence>
<dbReference type="AlphaFoldDB" id="A0A2N3PQV4"/>
<dbReference type="Pfam" id="PF01467">
    <property type="entry name" value="CTP_transf_like"/>
    <property type="match status" value="1"/>
</dbReference>
<dbReference type="CDD" id="cd01172">
    <property type="entry name" value="RfaE_like"/>
    <property type="match status" value="1"/>
</dbReference>
<comment type="catalytic activity">
    <reaction evidence="11 12">
        <text>D-glycero-beta-D-manno-heptose 1-phosphate + ATP + H(+) = ADP-D-glycero-beta-D-manno-heptose + diphosphate</text>
        <dbReference type="Rhea" id="RHEA:27465"/>
        <dbReference type="ChEBI" id="CHEBI:15378"/>
        <dbReference type="ChEBI" id="CHEBI:30616"/>
        <dbReference type="ChEBI" id="CHEBI:33019"/>
        <dbReference type="ChEBI" id="CHEBI:59967"/>
        <dbReference type="ChEBI" id="CHEBI:61593"/>
        <dbReference type="EC" id="2.7.7.70"/>
    </reaction>
</comment>
<dbReference type="InterPro" id="IPR002173">
    <property type="entry name" value="Carboh/pur_kinase_PfkB_CS"/>
</dbReference>
<evidence type="ECO:0000256" key="10">
    <source>
        <dbReference type="ARBA" id="ARBA00023277"/>
    </source>
</evidence>
<dbReference type="OrthoDB" id="9802794at2"/>
<evidence type="ECO:0000256" key="9">
    <source>
        <dbReference type="ARBA" id="ARBA00023268"/>
    </source>
</evidence>
<organism evidence="15 16">
    <name type="scientific">Telmatospirillum siberiense</name>
    <dbReference type="NCBI Taxonomy" id="382514"/>
    <lineage>
        <taxon>Bacteria</taxon>
        <taxon>Pseudomonadati</taxon>
        <taxon>Pseudomonadota</taxon>
        <taxon>Alphaproteobacteria</taxon>
        <taxon>Rhodospirillales</taxon>
        <taxon>Rhodospirillaceae</taxon>
        <taxon>Telmatospirillum</taxon>
    </lineage>
</organism>
<protein>
    <recommendedName>
        <fullName evidence="12">Bifunctional protein HldE</fullName>
    </recommendedName>
    <domain>
        <recommendedName>
            <fullName evidence="12">D-beta-D-heptose 7-phosphate kinase</fullName>
            <ecNumber evidence="12">2.7.1.167</ecNumber>
        </recommendedName>
        <alternativeName>
            <fullName evidence="12">D-beta-D-heptose 7-phosphotransferase</fullName>
        </alternativeName>
        <alternativeName>
            <fullName evidence="12">D-glycero-beta-D-manno-heptose-7-phosphate kinase</fullName>
        </alternativeName>
    </domain>
    <domain>
        <recommendedName>
            <fullName evidence="12">D-beta-D-heptose 1-phosphate adenylyltransferase</fullName>
            <ecNumber evidence="12">2.7.7.70</ecNumber>
        </recommendedName>
        <alternativeName>
            <fullName evidence="12">D-glycero-beta-D-manno-heptose 1-phosphate adenylyltransferase</fullName>
        </alternativeName>
    </domain>
</protein>
<evidence type="ECO:0000256" key="3">
    <source>
        <dbReference type="ARBA" id="ARBA00004713"/>
    </source>
</evidence>
<evidence type="ECO:0000313" key="15">
    <source>
        <dbReference type="EMBL" id="PKU22762.1"/>
    </source>
</evidence>
<feature type="region of interest" description="Ribokinase" evidence="12">
    <location>
        <begin position="1"/>
        <end position="330"/>
    </location>
</feature>
<sequence length="487" mass="50877">MTDLSALAARVHALKQVPILCIGDVMLDQFVYGDVERISPEAPIPVLRVRRETAMLGGAGNVVRNLVALGASPHFVSLVGDDMAGREVSRLVGQHAEVDPLLIVESGRQTTIKTRFSAGSQQLLRADRETATALSEQSLATLLSGALKLLPKVGAIVLSDYGKGVLSKAVIREMIDGAREAGRSVVVDPKGNDYSIYAGATLVTPNRKELHEATGLPVGDDVEIVAAARRLIADCAIANVLVTRSQDGMTLVTSEGDVHHLPAEAREVFDVSGAGDTVVAAMAAAIASGSSLAEAAKLANVAAGIVVGKVGTAVVYASDLAASLHQAESNIVESKVAALAAAIDQVARWRHKGQKVGFTNGCFDLLHPGHVSLLSQARAQCDRLVVGLNSDQSVKRLKGDSRPVQSETSRATVLASLASVDLVVVFDEETPYELIAALHPDVLVKGADYTVDQVVGADLVQGWGGKVVLATLAEGHSTTATIARMAR</sequence>
<feature type="domain" description="Carbohydrate kinase PfkB" evidence="13">
    <location>
        <begin position="19"/>
        <end position="313"/>
    </location>
</feature>
<dbReference type="InterPro" id="IPR023030">
    <property type="entry name" value="Bifunc_HldE"/>
</dbReference>
<evidence type="ECO:0000313" key="16">
    <source>
        <dbReference type="Proteomes" id="UP000233293"/>
    </source>
</evidence>
<keyword evidence="10 12" id="KW-0119">Carbohydrate metabolism</keyword>
<dbReference type="HAMAP" id="MF_01603">
    <property type="entry name" value="HldE"/>
    <property type="match status" value="1"/>
</dbReference>
<feature type="active site" evidence="12">
    <location>
        <position position="276"/>
    </location>
</feature>
<dbReference type="InterPro" id="IPR029056">
    <property type="entry name" value="Ribokinase-like"/>
</dbReference>